<dbReference type="InterPro" id="IPR016156">
    <property type="entry name" value="FAD/NAD-linked_Rdtase_dimer_sf"/>
</dbReference>
<feature type="domain" description="FAD/NAD(P)-binding" evidence="7">
    <location>
        <begin position="5"/>
        <end position="314"/>
    </location>
</feature>
<dbReference type="PANTHER" id="PTHR43014:SF5">
    <property type="entry name" value="GLUTATHIONE REDUCTASE (NADPH)"/>
    <property type="match status" value="1"/>
</dbReference>
<keyword evidence="4" id="KW-0520">NAD</keyword>
<keyword evidence="9" id="KW-1185">Reference proteome</keyword>
<reference evidence="8 9" key="1">
    <citation type="journal article" date="2015" name="Genome Announc.">
        <title>Expanding the biotechnology potential of lactobacilli through comparative genomics of 213 strains and associated genera.</title>
        <authorList>
            <person name="Sun Z."/>
            <person name="Harris H.M."/>
            <person name="McCann A."/>
            <person name="Guo C."/>
            <person name="Argimon S."/>
            <person name="Zhang W."/>
            <person name="Yang X."/>
            <person name="Jeffery I.B."/>
            <person name="Cooney J.C."/>
            <person name="Kagawa T.F."/>
            <person name="Liu W."/>
            <person name="Song Y."/>
            <person name="Salvetti E."/>
            <person name="Wrobel A."/>
            <person name="Rasinkangas P."/>
            <person name="Parkhill J."/>
            <person name="Rea M.C."/>
            <person name="O'Sullivan O."/>
            <person name="Ritari J."/>
            <person name="Douillard F.P."/>
            <person name="Paul Ross R."/>
            <person name="Yang R."/>
            <person name="Briner A.E."/>
            <person name="Felis G.E."/>
            <person name="de Vos W.M."/>
            <person name="Barrangou R."/>
            <person name="Klaenhammer T.R."/>
            <person name="Caufield P.W."/>
            <person name="Cui Y."/>
            <person name="Zhang H."/>
            <person name="O'Toole P.W."/>
        </authorList>
    </citation>
    <scope>NUCLEOTIDE SEQUENCE [LARGE SCALE GENOMIC DNA]</scope>
    <source>
        <strain evidence="8 9">DSM 20014</strain>
    </source>
</reference>
<evidence type="ECO:0000256" key="2">
    <source>
        <dbReference type="ARBA" id="ARBA00022630"/>
    </source>
</evidence>
<comment type="cofactor">
    <cofactor evidence="4">
        <name>FAD</name>
        <dbReference type="ChEBI" id="CHEBI:57692"/>
    </cofactor>
    <text evidence="4">Binds 1 FAD per subunit.</text>
</comment>
<dbReference type="PATRIC" id="fig|1620.3.peg.375"/>
<feature type="binding site" evidence="4">
    <location>
        <begin position="172"/>
        <end position="179"/>
    </location>
    <ligand>
        <name>NAD(+)</name>
        <dbReference type="ChEBI" id="CHEBI:57540"/>
    </ligand>
</feature>
<dbReference type="RefSeq" id="WP_057787618.1">
    <property type="nucleotide sequence ID" value="NZ_JQCD01000024.1"/>
</dbReference>
<dbReference type="PRINTS" id="PR00368">
    <property type="entry name" value="FADPNR"/>
</dbReference>
<evidence type="ECO:0000259" key="7">
    <source>
        <dbReference type="Pfam" id="PF07992"/>
    </source>
</evidence>
<dbReference type="EMBL" id="JQCD01000024">
    <property type="protein sequence ID" value="KRN76861.1"/>
    <property type="molecule type" value="Genomic_DNA"/>
</dbReference>
<gene>
    <name evidence="8" type="ORF">IV67_GL000370</name>
</gene>
<dbReference type="STRING" id="1620.IV67_GL000370"/>
<organism evidence="8 9">
    <name type="scientific">Weissella minor</name>
    <dbReference type="NCBI Taxonomy" id="1620"/>
    <lineage>
        <taxon>Bacteria</taxon>
        <taxon>Bacillati</taxon>
        <taxon>Bacillota</taxon>
        <taxon>Bacilli</taxon>
        <taxon>Lactobacillales</taxon>
        <taxon>Lactobacillaceae</taxon>
        <taxon>Weissella</taxon>
    </lineage>
</organism>
<dbReference type="InterPro" id="IPR004099">
    <property type="entry name" value="Pyr_nucl-diS_OxRdtase_dimer"/>
</dbReference>
<proteinExistence type="inferred from homology"/>
<dbReference type="PANTHER" id="PTHR43014">
    <property type="entry name" value="MERCURIC REDUCTASE"/>
    <property type="match status" value="1"/>
</dbReference>
<accession>A0A0R2JRV3</accession>
<dbReference type="SUPFAM" id="SSF55424">
    <property type="entry name" value="FAD/NAD-linked reductases, dimerisation (C-terminal) domain"/>
    <property type="match status" value="1"/>
</dbReference>
<dbReference type="InterPro" id="IPR023753">
    <property type="entry name" value="FAD/NAD-binding_dom"/>
</dbReference>
<dbReference type="Gene3D" id="3.30.390.30">
    <property type="match status" value="1"/>
</dbReference>
<dbReference type="SUPFAM" id="SSF51905">
    <property type="entry name" value="FAD/NAD(P)-binding domain"/>
    <property type="match status" value="1"/>
</dbReference>
<keyword evidence="2" id="KW-0285">Flavoprotein</keyword>
<evidence type="ECO:0000259" key="6">
    <source>
        <dbReference type="Pfam" id="PF02852"/>
    </source>
</evidence>
<dbReference type="PRINTS" id="PR00411">
    <property type="entry name" value="PNDRDTASEI"/>
</dbReference>
<comment type="caution">
    <text evidence="8">The sequence shown here is derived from an EMBL/GenBank/DDBJ whole genome shotgun (WGS) entry which is preliminary data.</text>
</comment>
<comment type="similarity">
    <text evidence="1">Belongs to the class-I pyridine nucleotide-disulfide oxidoreductase family.</text>
</comment>
<dbReference type="OrthoDB" id="9800167at2"/>
<feature type="binding site" evidence="4">
    <location>
        <position position="113"/>
    </location>
    <ligand>
        <name>FAD</name>
        <dbReference type="ChEBI" id="CHEBI:57692"/>
    </ligand>
</feature>
<feature type="binding site" evidence="4">
    <location>
        <position position="261"/>
    </location>
    <ligand>
        <name>NAD(+)</name>
        <dbReference type="ChEBI" id="CHEBI:57540"/>
    </ligand>
</feature>
<evidence type="ECO:0000313" key="9">
    <source>
        <dbReference type="Proteomes" id="UP000051673"/>
    </source>
</evidence>
<dbReference type="GO" id="GO:0016491">
    <property type="term" value="F:oxidoreductase activity"/>
    <property type="evidence" value="ECO:0007669"/>
    <property type="project" value="InterPro"/>
</dbReference>
<dbReference type="Proteomes" id="UP000051673">
    <property type="component" value="Unassembled WGS sequence"/>
</dbReference>
<evidence type="ECO:0000313" key="8">
    <source>
        <dbReference type="EMBL" id="KRN76861.1"/>
    </source>
</evidence>
<dbReference type="Gene3D" id="3.50.50.60">
    <property type="entry name" value="FAD/NAD(P)-binding domain"/>
    <property type="match status" value="2"/>
</dbReference>
<evidence type="ECO:0000256" key="1">
    <source>
        <dbReference type="ARBA" id="ARBA00007532"/>
    </source>
</evidence>
<protein>
    <submittedName>
        <fullName evidence="8">Glutathione reductase</fullName>
    </submittedName>
</protein>
<dbReference type="PIRSF" id="PIRSF000350">
    <property type="entry name" value="Mercury_reductase_MerA"/>
    <property type="match status" value="1"/>
</dbReference>
<dbReference type="InterPro" id="IPR036188">
    <property type="entry name" value="FAD/NAD-bd_sf"/>
</dbReference>
<feature type="binding site" evidence="4">
    <location>
        <position position="301"/>
    </location>
    <ligand>
        <name>FAD</name>
        <dbReference type="ChEBI" id="CHEBI:57692"/>
    </ligand>
</feature>
<evidence type="ECO:0000256" key="4">
    <source>
        <dbReference type="PIRSR" id="PIRSR000350-3"/>
    </source>
</evidence>
<dbReference type="Pfam" id="PF02852">
    <property type="entry name" value="Pyr_redox_dim"/>
    <property type="match status" value="1"/>
</dbReference>
<feature type="disulfide bond" description="Redox-active" evidence="5">
    <location>
        <begin position="42"/>
        <end position="47"/>
    </location>
</feature>
<name>A0A0R2JRV3_9LACO</name>
<dbReference type="AlphaFoldDB" id="A0A0R2JRV3"/>
<keyword evidence="3 4" id="KW-0274">FAD</keyword>
<feature type="domain" description="Pyridine nucleotide-disulphide oxidoreductase dimerisation" evidence="6">
    <location>
        <begin position="338"/>
        <end position="438"/>
    </location>
</feature>
<sequence>MTNEFDVVYIGSGQATWNGAVPLAKKGFKLAVVEEALFGGVCSNYGCNAKIVLDHPVELSRQIEAMQQRGVEGSIDINWRDLMAHKHELIDPQSMHNEHRLTNEGIQVYKGHGTFVDAHTVMVNDERITADKFVIATGQRPHRLTFTGDELVHDSTDFLSLPDMPEHVTILGGGYIALEFATIANAVGAKVDIITRSGNYLRGFPQEYVNLVVADLKARGVRFIPSQSVTAVEKMADSDQLRVKGQNGLELVTDYVLDATGRQPNHDQLNLDAVGVATTDKGIPVNEYLQTNVENIYAAGDIVDHALPKTTPVAAFDSRYLCARFAGETTEPIDYPAISTVVFTSPRIAQVGVTVNEALAQPDRYTLQKVDFQSDWFRQVGNETSAYMTLIFDQEDVLVGAAEMSHQAVNSINTFVPIIELGLKRHELQRFIYLFPSIEYTGQRRL</sequence>
<dbReference type="GO" id="GO:0000166">
    <property type="term" value="F:nucleotide binding"/>
    <property type="evidence" value="ECO:0007669"/>
    <property type="project" value="UniProtKB-KW"/>
</dbReference>
<keyword evidence="4" id="KW-0547">Nucleotide-binding</keyword>
<dbReference type="InterPro" id="IPR001100">
    <property type="entry name" value="Pyr_nuc-diS_OxRdtase"/>
</dbReference>
<dbReference type="Pfam" id="PF07992">
    <property type="entry name" value="Pyr_redox_2"/>
    <property type="match status" value="1"/>
</dbReference>
<evidence type="ECO:0000256" key="3">
    <source>
        <dbReference type="ARBA" id="ARBA00022827"/>
    </source>
</evidence>
<evidence type="ECO:0000256" key="5">
    <source>
        <dbReference type="PIRSR" id="PIRSR000350-4"/>
    </source>
</evidence>